<accession>A0A9W6SWJ4</accession>
<evidence type="ECO:0000256" key="2">
    <source>
        <dbReference type="ARBA" id="ARBA00018780"/>
    </source>
</evidence>
<evidence type="ECO:0000313" key="5">
    <source>
        <dbReference type="Proteomes" id="UP001165120"/>
    </source>
</evidence>
<feature type="compositionally biased region" description="Basic and acidic residues" evidence="3">
    <location>
        <begin position="200"/>
        <end position="238"/>
    </location>
</feature>
<feature type="compositionally biased region" description="Polar residues" evidence="3">
    <location>
        <begin position="158"/>
        <end position="175"/>
    </location>
</feature>
<feature type="compositionally biased region" description="Basic and acidic residues" evidence="3">
    <location>
        <begin position="84"/>
        <end position="100"/>
    </location>
</feature>
<dbReference type="InterPro" id="IPR013730">
    <property type="entry name" value="Fyv7/TAP26"/>
</dbReference>
<sequence length="260" mass="30866">MAFAKNSRPAPGNKYKKKQYIGRETKTNDIKRALTHRARLRKDYFKMLEKENLKSPDTNIEQDDFFRESMIENAKDAAQIQTRKPREARNFKKDGKEFKKKDQKGKHEKGEYVKSEDKKEEQEEEAVHEEIQDEENDDENTNSSVADAKNKEPAQVRRSYSNAESDSDLQLSQSERFLRDQQRKKKPLTFQERIQKKKERKEAIRARKIENTKKKIENSKKSQNQREYKKSMFQDSKTKHGQPIMGPRINNLLEQIKKLT</sequence>
<evidence type="ECO:0000256" key="3">
    <source>
        <dbReference type="SAM" id="MobiDB-lite"/>
    </source>
</evidence>
<dbReference type="Proteomes" id="UP001165120">
    <property type="component" value="Unassembled WGS sequence"/>
</dbReference>
<comment type="caution">
    <text evidence="4">The sequence shown here is derived from an EMBL/GenBank/DDBJ whole genome shotgun (WGS) entry which is preliminary data.</text>
</comment>
<comment type="similarity">
    <text evidence="1">Belongs to the FYV7 family.</text>
</comment>
<feature type="region of interest" description="Disordered" evidence="3">
    <location>
        <begin position="1"/>
        <end position="28"/>
    </location>
</feature>
<gene>
    <name evidence="4" type="ORF">Cboi02_000154400</name>
</gene>
<dbReference type="AlphaFoldDB" id="A0A9W6SWJ4"/>
<dbReference type="Pfam" id="PF08524">
    <property type="entry name" value="rRNA_processing"/>
    <property type="match status" value="1"/>
</dbReference>
<reference evidence="4" key="1">
    <citation type="submission" date="2023-04" db="EMBL/GenBank/DDBJ databases">
        <title>Candida boidinii NBRC 10035.</title>
        <authorList>
            <person name="Ichikawa N."/>
            <person name="Sato H."/>
            <person name="Tonouchi N."/>
        </authorList>
    </citation>
    <scope>NUCLEOTIDE SEQUENCE</scope>
    <source>
        <strain evidence="4">NBRC 10035</strain>
    </source>
</reference>
<name>A0A9W6SWJ4_CANBO</name>
<organism evidence="4 5">
    <name type="scientific">Candida boidinii</name>
    <name type="common">Yeast</name>
    <dbReference type="NCBI Taxonomy" id="5477"/>
    <lineage>
        <taxon>Eukaryota</taxon>
        <taxon>Fungi</taxon>
        <taxon>Dikarya</taxon>
        <taxon>Ascomycota</taxon>
        <taxon>Saccharomycotina</taxon>
        <taxon>Pichiomycetes</taxon>
        <taxon>Pichiales</taxon>
        <taxon>Pichiaceae</taxon>
        <taxon>Ogataea</taxon>
        <taxon>Ogataea/Candida clade</taxon>
    </lineage>
</organism>
<protein>
    <recommendedName>
        <fullName evidence="2">rRNA-processing protein FYV7</fullName>
    </recommendedName>
</protein>
<dbReference type="EMBL" id="BSXN01000372">
    <property type="protein sequence ID" value="GME68289.1"/>
    <property type="molecule type" value="Genomic_DNA"/>
</dbReference>
<evidence type="ECO:0000256" key="1">
    <source>
        <dbReference type="ARBA" id="ARBA00006800"/>
    </source>
</evidence>
<evidence type="ECO:0000313" key="4">
    <source>
        <dbReference type="EMBL" id="GME68289.1"/>
    </source>
</evidence>
<feature type="compositionally biased region" description="Basic and acidic residues" evidence="3">
    <location>
        <begin position="108"/>
        <end position="121"/>
    </location>
</feature>
<feature type="region of interest" description="Disordered" evidence="3">
    <location>
        <begin position="71"/>
        <end position="250"/>
    </location>
</feature>
<proteinExistence type="inferred from homology"/>
<keyword evidence="5" id="KW-1185">Reference proteome</keyword>
<feature type="compositionally biased region" description="Acidic residues" evidence="3">
    <location>
        <begin position="122"/>
        <end position="140"/>
    </location>
</feature>